<evidence type="ECO:0000313" key="2">
    <source>
        <dbReference type="Proteomes" id="UP000554482"/>
    </source>
</evidence>
<sequence length="120" mass="12196">MSTFSSCAGAGIGKSTFSSCAGSGIGKSTFPSCAGSGIGKSTFSSVSFKINLAAKIIPSSPIKLLVLVRTKAAPMQLPKYVNGKGAFRRALKSAGSIKISMLSSLTSESSDNASIKQTHT</sequence>
<protein>
    <submittedName>
        <fullName evidence="1">Uncharacterized protein</fullName>
    </submittedName>
</protein>
<name>A0A7J6V9M1_THATH</name>
<comment type="caution">
    <text evidence="1">The sequence shown here is derived from an EMBL/GenBank/DDBJ whole genome shotgun (WGS) entry which is preliminary data.</text>
</comment>
<proteinExistence type="predicted"/>
<gene>
    <name evidence="1" type="ORF">FRX31_028619</name>
</gene>
<dbReference type="Proteomes" id="UP000554482">
    <property type="component" value="Unassembled WGS sequence"/>
</dbReference>
<evidence type="ECO:0000313" key="1">
    <source>
        <dbReference type="EMBL" id="KAF5181794.1"/>
    </source>
</evidence>
<organism evidence="1 2">
    <name type="scientific">Thalictrum thalictroides</name>
    <name type="common">Rue-anemone</name>
    <name type="synonym">Anemone thalictroides</name>
    <dbReference type="NCBI Taxonomy" id="46969"/>
    <lineage>
        <taxon>Eukaryota</taxon>
        <taxon>Viridiplantae</taxon>
        <taxon>Streptophyta</taxon>
        <taxon>Embryophyta</taxon>
        <taxon>Tracheophyta</taxon>
        <taxon>Spermatophyta</taxon>
        <taxon>Magnoliopsida</taxon>
        <taxon>Ranunculales</taxon>
        <taxon>Ranunculaceae</taxon>
        <taxon>Thalictroideae</taxon>
        <taxon>Thalictrum</taxon>
    </lineage>
</organism>
<reference evidence="1 2" key="1">
    <citation type="submission" date="2020-06" db="EMBL/GenBank/DDBJ databases">
        <title>Transcriptomic and genomic resources for Thalictrum thalictroides and T. hernandezii: Facilitating candidate gene discovery in an emerging model plant lineage.</title>
        <authorList>
            <person name="Arias T."/>
            <person name="Riano-Pachon D.M."/>
            <person name="Di Stilio V.S."/>
        </authorList>
    </citation>
    <scope>NUCLEOTIDE SEQUENCE [LARGE SCALE GENOMIC DNA]</scope>
    <source>
        <strain evidence="2">cv. WT478/WT964</strain>
        <tissue evidence="1">Leaves</tissue>
    </source>
</reference>
<dbReference type="EMBL" id="JABWDY010035724">
    <property type="protein sequence ID" value="KAF5181794.1"/>
    <property type="molecule type" value="Genomic_DNA"/>
</dbReference>
<dbReference type="AlphaFoldDB" id="A0A7J6V9M1"/>
<accession>A0A7J6V9M1</accession>
<keyword evidence="2" id="KW-1185">Reference proteome</keyword>